<keyword evidence="2" id="KW-1185">Reference proteome</keyword>
<comment type="caution">
    <text evidence="1">The sequence shown here is derived from an EMBL/GenBank/DDBJ whole genome shotgun (WGS) entry which is preliminary data.</text>
</comment>
<sequence>MFTIKSMLTQDLFFLMNFEMTYKGVKKWFEDAGSPMNDIELFQALLFPEQLPEGKQFDLLNMVVDRYENIFFQNNRIYENNADDEINDTRDPMHQLLLQVLRDRIVHGKDDAMITLGLALMKDKQASEPLYKALHSYFDTI</sequence>
<reference evidence="2" key="1">
    <citation type="journal article" date="2019" name="Int. J. Syst. Evol. Microbiol.">
        <title>The Global Catalogue of Microorganisms (GCM) 10K type strain sequencing project: providing services to taxonomists for standard genome sequencing and annotation.</title>
        <authorList>
            <consortium name="The Broad Institute Genomics Platform"/>
            <consortium name="The Broad Institute Genome Sequencing Center for Infectious Disease"/>
            <person name="Wu L."/>
            <person name="Ma J."/>
        </authorList>
    </citation>
    <scope>NUCLEOTIDE SEQUENCE [LARGE SCALE GENOMIC DNA]</scope>
    <source>
        <strain evidence="2">CCM 9147</strain>
    </source>
</reference>
<evidence type="ECO:0000313" key="2">
    <source>
        <dbReference type="Proteomes" id="UP001597340"/>
    </source>
</evidence>
<dbReference type="Proteomes" id="UP001597340">
    <property type="component" value="Unassembled WGS sequence"/>
</dbReference>
<protein>
    <submittedName>
        <fullName evidence="1">Uncharacterized protein</fullName>
    </submittedName>
</protein>
<organism evidence="1 2">
    <name type="scientific">Paenibacillus farraposensis</name>
    <dbReference type="NCBI Taxonomy" id="2807095"/>
    <lineage>
        <taxon>Bacteria</taxon>
        <taxon>Bacillati</taxon>
        <taxon>Bacillota</taxon>
        <taxon>Bacilli</taxon>
        <taxon>Bacillales</taxon>
        <taxon>Paenibacillaceae</taxon>
        <taxon>Paenibacillus</taxon>
    </lineage>
</organism>
<accession>A0ABW4DGK4</accession>
<gene>
    <name evidence="1" type="ORF">ACFQ5D_20605</name>
</gene>
<name>A0ABW4DGK4_9BACL</name>
<proteinExistence type="predicted"/>
<evidence type="ECO:0000313" key="1">
    <source>
        <dbReference type="EMBL" id="MFD1463704.1"/>
    </source>
</evidence>
<dbReference type="EMBL" id="JBHTNZ010000040">
    <property type="protein sequence ID" value="MFD1463704.1"/>
    <property type="molecule type" value="Genomic_DNA"/>
</dbReference>
<dbReference type="RefSeq" id="WP_229523846.1">
    <property type="nucleotide sequence ID" value="NZ_JAFFQR010000042.1"/>
</dbReference>